<evidence type="ECO:0000256" key="2">
    <source>
        <dbReference type="ARBA" id="ARBA00022475"/>
    </source>
</evidence>
<dbReference type="eggNOG" id="COG0531">
    <property type="taxonomic scope" value="Bacteria"/>
</dbReference>
<feature type="transmembrane region" description="Helical" evidence="6">
    <location>
        <begin position="143"/>
        <end position="160"/>
    </location>
</feature>
<name>M7XIT9_9BACT</name>
<feature type="transmembrane region" description="Helical" evidence="6">
    <location>
        <begin position="55"/>
        <end position="75"/>
    </location>
</feature>
<dbReference type="PANTHER" id="PTHR42770">
    <property type="entry name" value="AMINO ACID TRANSPORTER-RELATED"/>
    <property type="match status" value="1"/>
</dbReference>
<feature type="transmembrane region" description="Helical" evidence="6">
    <location>
        <begin position="457"/>
        <end position="478"/>
    </location>
</feature>
<feature type="transmembrane region" description="Helical" evidence="6">
    <location>
        <begin position="20"/>
        <end position="43"/>
    </location>
</feature>
<protein>
    <submittedName>
        <fullName evidence="7">Amino acid transporter</fullName>
    </submittedName>
</protein>
<sequence>MNFGFILNIASMALSRQMGLAGLVATGVCSMIGASIHVVPFMIQRHVPGIGPYVLWAFVFAALPAILAALAYASLATAMPRAGGSYLYASRGLHPYWGFVASFSQWFGLSIVIGVVAYVTVPFLRDVAAAMAWEQLAQALDLGWVRVLLALAFLWLFVWINIQGTKSYENAVLPMMFLMFALGAIVIVAGFSSSQEDFLAAYQERHGGSWTNDTTATFSWSTFFSAGAILFASFIGFDSIAQAGGEAKNPSKKLPLAIGLTILVVGAFYLLFTAAVYHAVPWAFVAEQAISADITAPGLMGYILPAGWTILILAGAAVALLNDLPAMLLSVSRLMFAWAEDGIFPKKISTIHPQYQSPVVALWASGLIGSIGILGSHFAGDFFLGIDIMVTSMMVNFLLICLTLAVIGQKNPALAKEIKFLNNPKPREFIGWTGVVVMLFFLGIHTAKDLQATREAWYFHSTWVWLAVMAIGSLIFFFQMQQMKKRGIDANKRFQRLPVENGKTQIN</sequence>
<feature type="transmembrane region" description="Helical" evidence="6">
    <location>
        <begin position="299"/>
        <end position="321"/>
    </location>
</feature>
<feature type="transmembrane region" description="Helical" evidence="6">
    <location>
        <begin position="218"/>
        <end position="237"/>
    </location>
</feature>
<comment type="caution">
    <text evidence="7">The sequence shown here is derived from an EMBL/GenBank/DDBJ whole genome shotgun (WGS) entry which is preliminary data.</text>
</comment>
<dbReference type="PIRSF" id="PIRSF006060">
    <property type="entry name" value="AA_transporter"/>
    <property type="match status" value="1"/>
</dbReference>
<dbReference type="GO" id="GO:0022857">
    <property type="term" value="F:transmembrane transporter activity"/>
    <property type="evidence" value="ECO:0007669"/>
    <property type="project" value="InterPro"/>
</dbReference>
<keyword evidence="2" id="KW-1003">Cell membrane</keyword>
<dbReference type="STRING" id="1239962.C943_03672"/>
<feature type="transmembrane region" description="Helical" evidence="6">
    <location>
        <begin position="257"/>
        <end position="279"/>
    </location>
</feature>
<feature type="transmembrane region" description="Helical" evidence="6">
    <location>
        <begin position="382"/>
        <end position="408"/>
    </location>
</feature>
<keyword evidence="3 6" id="KW-0812">Transmembrane</keyword>
<dbReference type="InterPro" id="IPR002293">
    <property type="entry name" value="AA/rel_permease1"/>
</dbReference>
<dbReference type="Pfam" id="PF13520">
    <property type="entry name" value="AA_permease_2"/>
    <property type="match status" value="1"/>
</dbReference>
<comment type="subcellular location">
    <subcellularLocation>
        <location evidence="1">Cell membrane</location>
        <topology evidence="1">Multi-pass membrane protein</topology>
    </subcellularLocation>
</comment>
<keyword evidence="4 6" id="KW-1133">Transmembrane helix</keyword>
<keyword evidence="5 6" id="KW-0472">Membrane</keyword>
<reference evidence="7" key="1">
    <citation type="submission" date="2013-01" db="EMBL/GenBank/DDBJ databases">
        <title>Genome assembly of Mariniradius saccharolyticus AK6.</title>
        <authorList>
            <person name="Vaidya B."/>
            <person name="Khatri I."/>
            <person name="Tanuku N.R.S."/>
            <person name="Subramanian S."/>
            <person name="Pinnaka A."/>
        </authorList>
    </citation>
    <scope>NUCLEOTIDE SEQUENCE [LARGE SCALE GENOMIC DNA]</scope>
    <source>
        <strain evidence="7">AK6</strain>
    </source>
</reference>
<dbReference type="Proteomes" id="UP000010953">
    <property type="component" value="Unassembled WGS sequence"/>
</dbReference>
<keyword evidence="8" id="KW-1185">Reference proteome</keyword>
<dbReference type="InterPro" id="IPR050367">
    <property type="entry name" value="APC_superfamily"/>
</dbReference>
<gene>
    <name evidence="7" type="ORF">C943_03672</name>
</gene>
<evidence type="ECO:0000256" key="6">
    <source>
        <dbReference type="SAM" id="Phobius"/>
    </source>
</evidence>
<dbReference type="PANTHER" id="PTHR42770:SF7">
    <property type="entry name" value="MEMBRANE PROTEIN"/>
    <property type="match status" value="1"/>
</dbReference>
<dbReference type="EMBL" id="AMZY02000006">
    <property type="protein sequence ID" value="EMS34453.1"/>
    <property type="molecule type" value="Genomic_DNA"/>
</dbReference>
<dbReference type="AlphaFoldDB" id="M7XIT9"/>
<proteinExistence type="predicted"/>
<feature type="transmembrane region" description="Helical" evidence="6">
    <location>
        <begin position="355"/>
        <end position="376"/>
    </location>
</feature>
<evidence type="ECO:0000256" key="5">
    <source>
        <dbReference type="ARBA" id="ARBA00023136"/>
    </source>
</evidence>
<evidence type="ECO:0000256" key="4">
    <source>
        <dbReference type="ARBA" id="ARBA00022989"/>
    </source>
</evidence>
<dbReference type="GO" id="GO:0005886">
    <property type="term" value="C:plasma membrane"/>
    <property type="evidence" value="ECO:0007669"/>
    <property type="project" value="UniProtKB-SubCell"/>
</dbReference>
<feature type="transmembrane region" description="Helical" evidence="6">
    <location>
        <begin position="172"/>
        <end position="192"/>
    </location>
</feature>
<evidence type="ECO:0000313" key="7">
    <source>
        <dbReference type="EMBL" id="EMS34453.1"/>
    </source>
</evidence>
<evidence type="ECO:0000256" key="1">
    <source>
        <dbReference type="ARBA" id="ARBA00004651"/>
    </source>
</evidence>
<feature type="transmembrane region" description="Helical" evidence="6">
    <location>
        <begin position="429"/>
        <end position="445"/>
    </location>
</feature>
<evidence type="ECO:0000313" key="8">
    <source>
        <dbReference type="Proteomes" id="UP000010953"/>
    </source>
</evidence>
<evidence type="ECO:0000256" key="3">
    <source>
        <dbReference type="ARBA" id="ARBA00022692"/>
    </source>
</evidence>
<feature type="transmembrane region" description="Helical" evidence="6">
    <location>
        <begin position="96"/>
        <end position="123"/>
    </location>
</feature>
<dbReference type="InParanoid" id="M7XIT9"/>
<accession>M7XIT9</accession>
<dbReference type="Gene3D" id="1.20.1740.10">
    <property type="entry name" value="Amino acid/polyamine transporter I"/>
    <property type="match status" value="1"/>
</dbReference>
<organism evidence="7 8">
    <name type="scientific">Mariniradius saccharolyticus AK6</name>
    <dbReference type="NCBI Taxonomy" id="1239962"/>
    <lineage>
        <taxon>Bacteria</taxon>
        <taxon>Pseudomonadati</taxon>
        <taxon>Bacteroidota</taxon>
        <taxon>Cytophagia</taxon>
        <taxon>Cytophagales</taxon>
        <taxon>Cyclobacteriaceae</taxon>
        <taxon>Mariniradius</taxon>
    </lineage>
</organism>